<keyword evidence="5" id="KW-0812">Transmembrane</keyword>
<dbReference type="InterPro" id="IPR012902">
    <property type="entry name" value="N_methyl_site"/>
</dbReference>
<keyword evidence="3" id="KW-0574">Periplasm</keyword>
<evidence type="ECO:0000256" key="1">
    <source>
        <dbReference type="ARBA" id="ARBA00004203"/>
    </source>
</evidence>
<organism evidence="6 7">
    <name type="scientific">Deinococcus grandis</name>
    <dbReference type="NCBI Taxonomy" id="57498"/>
    <lineage>
        <taxon>Bacteria</taxon>
        <taxon>Thermotogati</taxon>
        <taxon>Deinococcota</taxon>
        <taxon>Deinococci</taxon>
        <taxon>Deinococcales</taxon>
        <taxon>Deinococcaceae</taxon>
        <taxon>Deinococcus</taxon>
    </lineage>
</organism>
<evidence type="ECO:0000313" key="7">
    <source>
        <dbReference type="Proteomes" id="UP000056209"/>
    </source>
</evidence>
<evidence type="ECO:0000313" key="6">
    <source>
        <dbReference type="EMBL" id="GAQ20187.1"/>
    </source>
</evidence>
<dbReference type="Pfam" id="PF07963">
    <property type="entry name" value="N_methyl"/>
    <property type="match status" value="1"/>
</dbReference>
<comment type="subcellular location">
    <subcellularLocation>
        <location evidence="1">Cell outer membrane</location>
        <topology evidence="1">Single-pass membrane protein</topology>
    </subcellularLocation>
    <subcellularLocation>
        <location evidence="2">Periplasm</location>
    </subcellularLocation>
</comment>
<evidence type="ECO:0000256" key="4">
    <source>
        <dbReference type="ARBA" id="ARBA00023237"/>
    </source>
</evidence>
<dbReference type="NCBIfam" id="TIGR02532">
    <property type="entry name" value="IV_pilin_GFxxxE"/>
    <property type="match status" value="1"/>
</dbReference>
<dbReference type="Proteomes" id="UP000056209">
    <property type="component" value="Unassembled WGS sequence"/>
</dbReference>
<keyword evidence="4" id="KW-0998">Cell outer membrane</keyword>
<dbReference type="AlphaFoldDB" id="A0A124BR60"/>
<gene>
    <name evidence="6" type="ORF">DEIGR_100214</name>
</gene>
<dbReference type="InterPro" id="IPR045584">
    <property type="entry name" value="Pilin-like"/>
</dbReference>
<protein>
    <submittedName>
        <fullName evidence="6">Putative pilus assembly protein</fullName>
    </submittedName>
</protein>
<evidence type="ECO:0000256" key="2">
    <source>
        <dbReference type="ARBA" id="ARBA00004418"/>
    </source>
</evidence>
<dbReference type="EMBL" id="BCMS01000001">
    <property type="protein sequence ID" value="GAQ20187.1"/>
    <property type="molecule type" value="Genomic_DNA"/>
</dbReference>
<keyword evidence="7" id="KW-1185">Reference proteome</keyword>
<dbReference type="SUPFAM" id="SSF54523">
    <property type="entry name" value="Pili subunits"/>
    <property type="match status" value="1"/>
</dbReference>
<reference evidence="7" key="1">
    <citation type="submission" date="2015-11" db="EMBL/GenBank/DDBJ databases">
        <title>Draft Genome Sequence of the Radioresistant Bacterium Deinococcus grandis, Isolated from Freshwater Fish in Japan.</title>
        <authorList>
            <person name="Satoh K."/>
            <person name="Onodera T."/>
            <person name="Omoso K."/>
            <person name="Takeda-Yano K."/>
            <person name="Katayama T."/>
            <person name="Oono Y."/>
            <person name="Narumi I."/>
        </authorList>
    </citation>
    <scope>NUCLEOTIDE SEQUENCE [LARGE SCALE GENOMIC DNA]</scope>
    <source>
        <strain evidence="7">ATCC 43672</strain>
    </source>
</reference>
<comment type="caution">
    <text evidence="6">The sequence shown here is derived from an EMBL/GenBank/DDBJ whole genome shotgun (WGS) entry which is preliminary data.</text>
</comment>
<dbReference type="PROSITE" id="PS00409">
    <property type="entry name" value="PROKAR_NTER_METHYL"/>
    <property type="match status" value="1"/>
</dbReference>
<name>A0A124BR60_9DEIO</name>
<dbReference type="GO" id="GO:0042597">
    <property type="term" value="C:periplasmic space"/>
    <property type="evidence" value="ECO:0007669"/>
    <property type="project" value="UniProtKB-SubCell"/>
</dbReference>
<dbReference type="Gene3D" id="3.30.700.10">
    <property type="entry name" value="Glycoprotein, Type 4 Pilin"/>
    <property type="match status" value="1"/>
</dbReference>
<dbReference type="RefSeq" id="WP_058974518.1">
    <property type="nucleotide sequence ID" value="NZ_BCMS01000001.1"/>
</dbReference>
<accession>A0A124BR60</accession>
<dbReference type="OrthoDB" id="68627at2"/>
<keyword evidence="5" id="KW-1133">Transmembrane helix</keyword>
<evidence type="ECO:0000256" key="5">
    <source>
        <dbReference type="SAM" id="Phobius"/>
    </source>
</evidence>
<keyword evidence="5" id="KW-0472">Membrane</keyword>
<sequence>MNARAGFTLVELLIVLAILGILMSIGFSSLLRQIRTNEVADGARQFGGDLTVLRDGAQRHSVSSGLNWNTAASGDLTTYTLTNNGQTSSRTVNSKVKITCIEPVATVCTPRTLTFNAPFSEMSSGAVFRVQHAISSIPPIYVKVTGVTGKVMYSAQP</sequence>
<feature type="transmembrane region" description="Helical" evidence="5">
    <location>
        <begin position="12"/>
        <end position="31"/>
    </location>
</feature>
<dbReference type="GO" id="GO:0009279">
    <property type="term" value="C:cell outer membrane"/>
    <property type="evidence" value="ECO:0007669"/>
    <property type="project" value="UniProtKB-SubCell"/>
</dbReference>
<evidence type="ECO:0000256" key="3">
    <source>
        <dbReference type="ARBA" id="ARBA00022764"/>
    </source>
</evidence>
<proteinExistence type="predicted"/>